<dbReference type="PANTHER" id="PTHR30627">
    <property type="entry name" value="PEPTIDOGLYCAN D,D-TRANSPEPTIDASE"/>
    <property type="match status" value="1"/>
</dbReference>
<dbReference type="AlphaFoldDB" id="A0A7Y9S4U2"/>
<evidence type="ECO:0000313" key="3">
    <source>
        <dbReference type="EMBL" id="NYG59435.1"/>
    </source>
</evidence>
<dbReference type="GO" id="GO:0005886">
    <property type="term" value="C:plasma membrane"/>
    <property type="evidence" value="ECO:0007669"/>
    <property type="project" value="TreeGrafter"/>
</dbReference>
<sequence length="491" mass="52701">MNKPIRTLSIFCLLLFLALLGNVTYLQYIQASELNNASEHPENRRVIEAAFSRERGAILVGRTPIAESVPSDDKYEFQRRYTNPRLYAHLTGWFSFFNQAGLERTQNDVLSGDDDRLFVSRLVDLVNNSGAKGGSVKLTIDREAQVAAYKGLLDNPQLGKDVQGAVVALEPGSGKVLAMVSSPTFDPNELASHDLSAVEKAAKKLNERKDRPLENRAIRRDLPPGSVFKLVTAAAALETGDYDADSMVTGGPTYKLPGTSTSIGNGGRNCGATKVSLTQALAQSCNTTFLALANELGQDKLLKQAEAFGFNDTSLEDLPGQLQSTFPSKEMSDDYLAKSGIGQQDVRATPLQMAMVVAGIVNNGTVMKPYVVDEVRSPDLDVLDKADPKELSEAVSSDTARELRKMMVNVVDRGTAGVARIPGVEVGAKTGTAEGCQDCNDYAWFVSYADVDGKQVAVAVMLEKVNLSNDQIAGGALAGPIAKSVMEAVID</sequence>
<reference evidence="3 4" key="1">
    <citation type="submission" date="2020-07" db="EMBL/GenBank/DDBJ databases">
        <title>Sequencing the genomes of 1000 actinobacteria strains.</title>
        <authorList>
            <person name="Klenk H.-P."/>
        </authorList>
    </citation>
    <scope>NUCLEOTIDE SEQUENCE [LARGE SCALE GENOMIC DNA]</scope>
    <source>
        <strain evidence="3 4">DSM 23819</strain>
    </source>
</reference>
<dbReference type="SUPFAM" id="SSF56601">
    <property type="entry name" value="beta-lactamase/transpeptidase-like"/>
    <property type="match status" value="1"/>
</dbReference>
<accession>A0A7Y9S4U2</accession>
<dbReference type="InterPro" id="IPR054120">
    <property type="entry name" value="PBPA_dimer"/>
</dbReference>
<dbReference type="Proteomes" id="UP000540656">
    <property type="component" value="Unassembled WGS sequence"/>
</dbReference>
<name>A0A7Y9S4U2_9ACTN</name>
<gene>
    <name evidence="3" type="ORF">BJ980_002358</name>
</gene>
<feature type="domain" description="Penicillin binding protein A dimerisation" evidence="2">
    <location>
        <begin position="55"/>
        <end position="136"/>
    </location>
</feature>
<keyword evidence="3" id="KW-0328">Glycosyltransferase</keyword>
<dbReference type="PANTHER" id="PTHR30627:SF24">
    <property type="entry name" value="PENICILLIN-BINDING PROTEIN 4B"/>
    <property type="match status" value="1"/>
</dbReference>
<dbReference type="GO" id="GO:0071555">
    <property type="term" value="P:cell wall organization"/>
    <property type="evidence" value="ECO:0007669"/>
    <property type="project" value="TreeGrafter"/>
</dbReference>
<dbReference type="Pfam" id="PF00905">
    <property type="entry name" value="Transpeptidase"/>
    <property type="match status" value="1"/>
</dbReference>
<dbReference type="GO" id="GO:0008658">
    <property type="term" value="F:penicillin binding"/>
    <property type="evidence" value="ECO:0007669"/>
    <property type="project" value="InterPro"/>
</dbReference>
<dbReference type="InterPro" id="IPR036138">
    <property type="entry name" value="PBP_dimer_sf"/>
</dbReference>
<dbReference type="Gene3D" id="3.90.1310.10">
    <property type="entry name" value="Penicillin-binding protein 2a (Domain 2)"/>
    <property type="match status" value="1"/>
</dbReference>
<keyword evidence="4" id="KW-1185">Reference proteome</keyword>
<dbReference type="InterPro" id="IPR012338">
    <property type="entry name" value="Beta-lactam/transpept-like"/>
</dbReference>
<dbReference type="InterPro" id="IPR001460">
    <property type="entry name" value="PCN-bd_Tpept"/>
</dbReference>
<dbReference type="GO" id="GO:0016757">
    <property type="term" value="F:glycosyltransferase activity"/>
    <property type="evidence" value="ECO:0007669"/>
    <property type="project" value="UniProtKB-KW"/>
</dbReference>
<organism evidence="3 4">
    <name type="scientific">Nocardioides daedukensis</name>
    <dbReference type="NCBI Taxonomy" id="634462"/>
    <lineage>
        <taxon>Bacteria</taxon>
        <taxon>Bacillati</taxon>
        <taxon>Actinomycetota</taxon>
        <taxon>Actinomycetes</taxon>
        <taxon>Propionibacteriales</taxon>
        <taxon>Nocardioidaceae</taxon>
        <taxon>Nocardioides</taxon>
    </lineage>
</organism>
<evidence type="ECO:0000259" key="2">
    <source>
        <dbReference type="Pfam" id="PF21922"/>
    </source>
</evidence>
<dbReference type="EC" id="2.4.1.129" evidence="3"/>
<protein>
    <submittedName>
        <fullName evidence="3">Peptidoglycan glycosyltransferase</fullName>
        <ecNumber evidence="3">2.4.1.129</ecNumber>
    </submittedName>
</protein>
<feature type="domain" description="Penicillin-binding protein transpeptidase" evidence="1">
    <location>
        <begin position="164"/>
        <end position="487"/>
    </location>
</feature>
<dbReference type="SUPFAM" id="SSF56519">
    <property type="entry name" value="Penicillin binding protein dimerisation domain"/>
    <property type="match status" value="1"/>
</dbReference>
<evidence type="ECO:0000313" key="4">
    <source>
        <dbReference type="Proteomes" id="UP000540656"/>
    </source>
</evidence>
<dbReference type="RefSeq" id="WP_179502481.1">
    <property type="nucleotide sequence ID" value="NZ_JACCAA010000001.1"/>
</dbReference>
<dbReference type="EMBL" id="JACCAA010000001">
    <property type="protein sequence ID" value="NYG59435.1"/>
    <property type="molecule type" value="Genomic_DNA"/>
</dbReference>
<proteinExistence type="predicted"/>
<dbReference type="InterPro" id="IPR050515">
    <property type="entry name" value="Beta-lactam/transpept"/>
</dbReference>
<dbReference type="Gene3D" id="3.40.710.10">
    <property type="entry name" value="DD-peptidase/beta-lactamase superfamily"/>
    <property type="match status" value="1"/>
</dbReference>
<dbReference type="GO" id="GO:0071972">
    <property type="term" value="F:peptidoglycan L,D-transpeptidase activity"/>
    <property type="evidence" value="ECO:0007669"/>
    <property type="project" value="TreeGrafter"/>
</dbReference>
<evidence type="ECO:0000259" key="1">
    <source>
        <dbReference type="Pfam" id="PF00905"/>
    </source>
</evidence>
<comment type="caution">
    <text evidence="3">The sequence shown here is derived from an EMBL/GenBank/DDBJ whole genome shotgun (WGS) entry which is preliminary data.</text>
</comment>
<dbReference type="Pfam" id="PF21922">
    <property type="entry name" value="PBP_dimer_2"/>
    <property type="match status" value="1"/>
</dbReference>
<keyword evidence="3" id="KW-0808">Transferase</keyword>